<feature type="compositionally biased region" description="Low complexity" evidence="1">
    <location>
        <begin position="33"/>
        <end position="49"/>
    </location>
</feature>
<evidence type="ECO:0000313" key="2">
    <source>
        <dbReference type="EMBL" id="CAB4299557.1"/>
    </source>
</evidence>
<reference evidence="3" key="1">
    <citation type="journal article" date="2020" name="Genome Biol.">
        <title>Gamete binning: chromosome-level and haplotype-resolved genome assembly enabled by high-throughput single-cell sequencing of gamete genomes.</title>
        <authorList>
            <person name="Campoy J.A."/>
            <person name="Sun H."/>
            <person name="Goel M."/>
            <person name="Jiao W.-B."/>
            <person name="Folz-Donahue K."/>
            <person name="Wang N."/>
            <person name="Rubio M."/>
            <person name="Liu C."/>
            <person name="Kukat C."/>
            <person name="Ruiz D."/>
            <person name="Huettel B."/>
            <person name="Schneeberger K."/>
        </authorList>
    </citation>
    <scope>NUCLEOTIDE SEQUENCE [LARGE SCALE GENOMIC DNA]</scope>
    <source>
        <strain evidence="3">cv. Rojo Pasion</strain>
    </source>
</reference>
<proteinExistence type="predicted"/>
<dbReference type="AlphaFoldDB" id="A0A6J5WI35"/>
<dbReference type="EMBL" id="CAEKKB010000002">
    <property type="protein sequence ID" value="CAB4299557.1"/>
    <property type="molecule type" value="Genomic_DNA"/>
</dbReference>
<feature type="compositionally biased region" description="Low complexity" evidence="1">
    <location>
        <begin position="9"/>
        <end position="23"/>
    </location>
</feature>
<evidence type="ECO:0000313" key="3">
    <source>
        <dbReference type="Proteomes" id="UP000507245"/>
    </source>
</evidence>
<organism evidence="2 3">
    <name type="scientific">Prunus armeniaca</name>
    <name type="common">Apricot</name>
    <name type="synonym">Armeniaca vulgaris</name>
    <dbReference type="NCBI Taxonomy" id="36596"/>
    <lineage>
        <taxon>Eukaryota</taxon>
        <taxon>Viridiplantae</taxon>
        <taxon>Streptophyta</taxon>
        <taxon>Embryophyta</taxon>
        <taxon>Tracheophyta</taxon>
        <taxon>Spermatophyta</taxon>
        <taxon>Magnoliopsida</taxon>
        <taxon>eudicotyledons</taxon>
        <taxon>Gunneridae</taxon>
        <taxon>Pentapetalae</taxon>
        <taxon>rosids</taxon>
        <taxon>fabids</taxon>
        <taxon>Rosales</taxon>
        <taxon>Rosaceae</taxon>
        <taxon>Amygdaloideae</taxon>
        <taxon>Amygdaleae</taxon>
        <taxon>Prunus</taxon>
    </lineage>
</organism>
<protein>
    <submittedName>
        <fullName evidence="2">Uncharacterized protein</fullName>
    </submittedName>
</protein>
<feature type="region of interest" description="Disordered" evidence="1">
    <location>
        <begin position="1"/>
        <end position="59"/>
    </location>
</feature>
<feature type="region of interest" description="Disordered" evidence="1">
    <location>
        <begin position="74"/>
        <end position="100"/>
    </location>
</feature>
<name>A0A6J5WI35_PRUAR</name>
<gene>
    <name evidence="2" type="ORF">ORAREDHAP_LOCUS14082</name>
</gene>
<accession>A0A6J5WI35</accession>
<dbReference type="Proteomes" id="UP000507245">
    <property type="component" value="Unassembled WGS sequence"/>
</dbReference>
<sequence length="100" mass="10619">MQSGWPHNSILPSLKSPSLAKLAQPQMAQLSENSQKPSSQSQSRRPNSKASPATEDAKSLCPCRLSKAKLLKAPASQICPNSPAARTQRSALQPQNSQGA</sequence>
<feature type="compositionally biased region" description="Polar residues" evidence="1">
    <location>
        <begin position="78"/>
        <end position="100"/>
    </location>
</feature>
<evidence type="ECO:0000256" key="1">
    <source>
        <dbReference type="SAM" id="MobiDB-lite"/>
    </source>
</evidence>
<keyword evidence="3" id="KW-1185">Reference proteome</keyword>